<organism evidence="3 4">
    <name type="scientific">Mycobacterium nebraskense</name>
    <dbReference type="NCBI Taxonomy" id="244292"/>
    <lineage>
        <taxon>Bacteria</taxon>
        <taxon>Bacillati</taxon>
        <taxon>Actinomycetota</taxon>
        <taxon>Actinomycetes</taxon>
        <taxon>Mycobacteriales</taxon>
        <taxon>Mycobacteriaceae</taxon>
        <taxon>Mycobacterium</taxon>
    </lineage>
</organism>
<keyword evidence="2" id="KW-0472">Membrane</keyword>
<evidence type="ECO:0000256" key="1">
    <source>
        <dbReference type="SAM" id="MobiDB-lite"/>
    </source>
</evidence>
<gene>
    <name evidence="3" type="ORF">AWC17_24675</name>
</gene>
<feature type="transmembrane region" description="Helical" evidence="2">
    <location>
        <begin position="28"/>
        <end position="49"/>
    </location>
</feature>
<dbReference type="AlphaFoldDB" id="A0A0F5NEC6"/>
<evidence type="ECO:0000313" key="3">
    <source>
        <dbReference type="EMBL" id="ORW33602.1"/>
    </source>
</evidence>
<proteinExistence type="predicted"/>
<dbReference type="STRING" id="244292.ABW17_23015"/>
<comment type="caution">
    <text evidence="3">The sequence shown here is derived from an EMBL/GenBank/DDBJ whole genome shotgun (WGS) entry which is preliminary data.</text>
</comment>
<keyword evidence="2" id="KW-0812">Transmembrane</keyword>
<protein>
    <submittedName>
        <fullName evidence="3">Uncharacterized protein</fullName>
    </submittedName>
</protein>
<dbReference type="Proteomes" id="UP000193781">
    <property type="component" value="Unassembled WGS sequence"/>
</dbReference>
<accession>A0A0F5NEC6</accession>
<evidence type="ECO:0000313" key="4">
    <source>
        <dbReference type="Proteomes" id="UP000193781"/>
    </source>
</evidence>
<sequence>MNHLFFVASTAAGWQADGAPQHTGPDFGKASPIGLLIVVLLLIATLLLLRSMNRQLKKVPKSFDPKHPEPDQAADQGTDAVDEADGRSPGHANGSERAPGPGDEPG</sequence>
<dbReference type="EMBL" id="LQPH01000026">
    <property type="protein sequence ID" value="ORW33602.1"/>
    <property type="molecule type" value="Genomic_DNA"/>
</dbReference>
<name>A0A0F5NEC6_9MYCO</name>
<feature type="region of interest" description="Disordered" evidence="1">
    <location>
        <begin position="59"/>
        <end position="106"/>
    </location>
</feature>
<feature type="compositionally biased region" description="Basic and acidic residues" evidence="1">
    <location>
        <begin position="61"/>
        <end position="70"/>
    </location>
</feature>
<keyword evidence="4" id="KW-1185">Reference proteome</keyword>
<evidence type="ECO:0000256" key="2">
    <source>
        <dbReference type="SAM" id="Phobius"/>
    </source>
</evidence>
<dbReference type="OrthoDB" id="4775389at2"/>
<dbReference type="RefSeq" id="WP_046183122.1">
    <property type="nucleotide sequence ID" value="NZ_JACKSS010000077.1"/>
</dbReference>
<keyword evidence="2" id="KW-1133">Transmembrane helix</keyword>
<reference evidence="3 4" key="1">
    <citation type="submission" date="2016-01" db="EMBL/GenBank/DDBJ databases">
        <title>The new phylogeny of the genus Mycobacterium.</title>
        <authorList>
            <person name="Tarcisio F."/>
            <person name="Conor M."/>
            <person name="Antonella G."/>
            <person name="Elisabetta G."/>
            <person name="Giulia F.S."/>
            <person name="Sara T."/>
            <person name="Anna F."/>
            <person name="Clotilde B."/>
            <person name="Roberto B."/>
            <person name="Veronica D.S."/>
            <person name="Fabio R."/>
            <person name="Monica P."/>
            <person name="Olivier J."/>
            <person name="Enrico T."/>
            <person name="Nicola S."/>
        </authorList>
    </citation>
    <scope>NUCLEOTIDE SEQUENCE [LARGE SCALE GENOMIC DNA]</scope>
    <source>
        <strain evidence="3 4">DSM 44803</strain>
    </source>
</reference>